<dbReference type="EMBL" id="JNVM01000010">
    <property type="protein sequence ID" value="KEQ25720.1"/>
    <property type="molecule type" value="Genomic_DNA"/>
</dbReference>
<evidence type="ECO:0000256" key="2">
    <source>
        <dbReference type="SAM" id="Phobius"/>
    </source>
</evidence>
<dbReference type="eggNOG" id="ENOG50344WR">
    <property type="taxonomic scope" value="Bacteria"/>
</dbReference>
<name>A0A081P4U7_9BACL</name>
<keyword evidence="4" id="KW-1185">Reference proteome</keyword>
<dbReference type="InterPro" id="IPR037185">
    <property type="entry name" value="EmrE-like"/>
</dbReference>
<feature type="transmembrane region" description="Helical" evidence="2">
    <location>
        <begin position="38"/>
        <end position="57"/>
    </location>
</feature>
<comment type="caution">
    <text evidence="3">The sequence shown here is derived from an EMBL/GenBank/DDBJ whole genome shotgun (WGS) entry which is preliminary data.</text>
</comment>
<evidence type="ECO:0000256" key="1">
    <source>
        <dbReference type="ARBA" id="ARBA00004127"/>
    </source>
</evidence>
<comment type="subcellular location">
    <subcellularLocation>
        <location evidence="1">Endomembrane system</location>
        <topology evidence="1">Multi-pass membrane protein</topology>
    </subcellularLocation>
</comment>
<dbReference type="SUPFAM" id="SSF103481">
    <property type="entry name" value="Multidrug resistance efflux transporter EmrE"/>
    <property type="match status" value="1"/>
</dbReference>
<reference evidence="3 4" key="1">
    <citation type="submission" date="2014-06" db="EMBL/GenBank/DDBJ databases">
        <title>Draft genome sequence of Paenibacillus sp. MSt1.</title>
        <authorList>
            <person name="Aw Y.K."/>
            <person name="Ong K.S."/>
            <person name="Gan H.M."/>
            <person name="Lee S.M."/>
        </authorList>
    </citation>
    <scope>NUCLEOTIDE SEQUENCE [LARGE SCALE GENOMIC DNA]</scope>
    <source>
        <strain evidence="3 4">MSt1</strain>
    </source>
</reference>
<dbReference type="AlphaFoldDB" id="A0A081P4U7"/>
<gene>
    <name evidence="3" type="ORF">ET33_03110</name>
</gene>
<accession>A0A081P4U7</accession>
<dbReference type="OrthoDB" id="2618406at2"/>
<keyword evidence="2" id="KW-1133">Transmembrane helix</keyword>
<organism evidence="3 4">
    <name type="scientific">Paenibacillus tyrfis</name>
    <dbReference type="NCBI Taxonomy" id="1501230"/>
    <lineage>
        <taxon>Bacteria</taxon>
        <taxon>Bacillati</taxon>
        <taxon>Bacillota</taxon>
        <taxon>Bacilli</taxon>
        <taxon>Bacillales</taxon>
        <taxon>Paenibacillaceae</taxon>
        <taxon>Paenibacillus</taxon>
    </lineage>
</organism>
<protein>
    <recommendedName>
        <fullName evidence="5">EamA domain-containing protein</fullName>
    </recommendedName>
</protein>
<evidence type="ECO:0008006" key="5">
    <source>
        <dbReference type="Google" id="ProtNLM"/>
    </source>
</evidence>
<keyword evidence="2" id="KW-0812">Transmembrane</keyword>
<keyword evidence="2" id="KW-0472">Membrane</keyword>
<evidence type="ECO:0000313" key="4">
    <source>
        <dbReference type="Proteomes" id="UP000028123"/>
    </source>
</evidence>
<dbReference type="RefSeq" id="WP_036682273.1">
    <property type="nucleotide sequence ID" value="NZ_JNVM01000010.1"/>
</dbReference>
<proteinExistence type="predicted"/>
<sequence>MSAVLGFTCLFIGLVIVNAVYSYQSKHIDPAFGSTFLFQLKMLPLFLPANLLIGYGVRWVQQSFGQLTTALVSAKIIELLVCLLMGYMFMQEMPTWKTWVGLLIIIGGFILMKWK</sequence>
<feature type="transmembrane region" description="Helical" evidence="2">
    <location>
        <begin position="69"/>
        <end position="90"/>
    </location>
</feature>
<dbReference type="Proteomes" id="UP000028123">
    <property type="component" value="Unassembled WGS sequence"/>
</dbReference>
<feature type="transmembrane region" description="Helical" evidence="2">
    <location>
        <begin position="96"/>
        <end position="114"/>
    </location>
</feature>
<evidence type="ECO:0000313" key="3">
    <source>
        <dbReference type="EMBL" id="KEQ25720.1"/>
    </source>
</evidence>